<sequence>MLERFFGRAAQGTSLLMLADQSGSVDMLDEAIAMLRQGLSTMRPRGAAYATYLSNLAAALQMRSTWTGVPIADSGSIETGRQAVAAMPARYRLRPLALSNLADALWRRYDQSGERADLDEAADLAGQALSLARRHDGNLPRFLAVRGKVLLSSYEWTKDPADLETALDATQRALDLTPPQHPRYATTVDLAGAVRKELWRATGQTRFLDDCIELRRAAAASTGADHPEHYIWRANVAEALGERYARLGDDRDVTEAIDLLQADIRQAPAAGYLSYALRVLGQTYRLRYEASGSVGDLAAAATALRDGLDAAAPADPERAGLEMELCQVLLLRHERDGDRRIVDEAVARARRAAAGLPVDRLDGAMCTLALSRALLARFQHHYDTSDLEQAATLTGSVFDAMPADGQNGPVLMANGLAVANTLIGFTRDRGWLAVATRLADTALAATPAAHPARVLVANNSGLLYRHRYLLDADAAALDRAETLLREAARPDQPAPRHGYVPLNLALTLMDVSSAHGDTRPLVEAVAMLREMRSARSGGPADRMVTANLAVALSRLHEHRPDLPGDEVLELLRETATDDAAPPLHRVEMSAFWGRLAFRRGRLDASLDGYGNGVRLLPRLAWRGLGRTSRERLLSLSPDVVGDACAVAVAAARPQLAADLIEQGRAVLWSQVLESRAAMTDLRAAAPRLAARLSSLAATLEEPGR</sequence>
<dbReference type="Proteomes" id="UP000590511">
    <property type="component" value="Unassembled WGS sequence"/>
</dbReference>
<gene>
    <name evidence="1" type="ORF">BJ964_007141</name>
</gene>
<dbReference type="InterPro" id="IPR011990">
    <property type="entry name" value="TPR-like_helical_dom_sf"/>
</dbReference>
<name>A0A7W7HM42_9ACTN</name>
<organism evidence="1 2">
    <name type="scientific">Actinoplanes lobatus</name>
    <dbReference type="NCBI Taxonomy" id="113568"/>
    <lineage>
        <taxon>Bacteria</taxon>
        <taxon>Bacillati</taxon>
        <taxon>Actinomycetota</taxon>
        <taxon>Actinomycetes</taxon>
        <taxon>Micromonosporales</taxon>
        <taxon>Micromonosporaceae</taxon>
        <taxon>Actinoplanes</taxon>
    </lineage>
</organism>
<evidence type="ECO:0008006" key="3">
    <source>
        <dbReference type="Google" id="ProtNLM"/>
    </source>
</evidence>
<accession>A0A7W7HM42</accession>
<dbReference type="Gene3D" id="1.25.40.10">
    <property type="entry name" value="Tetratricopeptide repeat domain"/>
    <property type="match status" value="1"/>
</dbReference>
<reference evidence="1 2" key="1">
    <citation type="submission" date="2020-08" db="EMBL/GenBank/DDBJ databases">
        <title>Sequencing the genomes of 1000 actinobacteria strains.</title>
        <authorList>
            <person name="Klenk H.-P."/>
        </authorList>
    </citation>
    <scope>NUCLEOTIDE SEQUENCE [LARGE SCALE GENOMIC DNA]</scope>
    <source>
        <strain evidence="1 2">DSM 43150</strain>
    </source>
</reference>
<dbReference type="AlphaFoldDB" id="A0A7W7HM42"/>
<evidence type="ECO:0000313" key="2">
    <source>
        <dbReference type="Proteomes" id="UP000590511"/>
    </source>
</evidence>
<evidence type="ECO:0000313" key="1">
    <source>
        <dbReference type="EMBL" id="MBB4752980.1"/>
    </source>
</evidence>
<dbReference type="EMBL" id="JACHNC010000001">
    <property type="protein sequence ID" value="MBB4752980.1"/>
    <property type="molecule type" value="Genomic_DNA"/>
</dbReference>
<dbReference type="RefSeq" id="WP_188124729.1">
    <property type="nucleotide sequence ID" value="NZ_BOMP01000034.1"/>
</dbReference>
<comment type="caution">
    <text evidence="1">The sequence shown here is derived from an EMBL/GenBank/DDBJ whole genome shotgun (WGS) entry which is preliminary data.</text>
</comment>
<protein>
    <recommendedName>
        <fullName evidence="3">Tetratricopeptide repeat protein</fullName>
    </recommendedName>
</protein>
<proteinExistence type="predicted"/>